<protein>
    <submittedName>
        <fullName evidence="2">Uncharacterized protein</fullName>
    </submittedName>
</protein>
<proteinExistence type="predicted"/>
<accession>A0A9Q0KQ57</accession>
<feature type="region of interest" description="Disordered" evidence="1">
    <location>
        <begin position="51"/>
        <end position="94"/>
    </location>
</feature>
<organism evidence="2 3">
    <name type="scientific">Protea cynaroides</name>
    <dbReference type="NCBI Taxonomy" id="273540"/>
    <lineage>
        <taxon>Eukaryota</taxon>
        <taxon>Viridiplantae</taxon>
        <taxon>Streptophyta</taxon>
        <taxon>Embryophyta</taxon>
        <taxon>Tracheophyta</taxon>
        <taxon>Spermatophyta</taxon>
        <taxon>Magnoliopsida</taxon>
        <taxon>Proteales</taxon>
        <taxon>Proteaceae</taxon>
        <taxon>Protea</taxon>
    </lineage>
</organism>
<evidence type="ECO:0000256" key="1">
    <source>
        <dbReference type="SAM" id="MobiDB-lite"/>
    </source>
</evidence>
<comment type="caution">
    <text evidence="2">The sequence shown here is derived from an EMBL/GenBank/DDBJ whole genome shotgun (WGS) entry which is preliminary data.</text>
</comment>
<sequence>MSHFQHAGREQIGDESDKTYLDRNQWIVMAGLVLLFLTGGDGGVLPPAYSSGDGATSSSSTEVARLPKKANPSLSGLIEPPSPNEEGLPSSPSSSLRFPSKSFPRFLLCSPTSSPWFSFIARRKKIEDWSNRCDDSLQVRRIFFPFLIKCCREIERKKKAV</sequence>
<gene>
    <name evidence="2" type="ORF">NE237_007957</name>
</gene>
<reference evidence="2" key="1">
    <citation type="journal article" date="2023" name="Plant J.">
        <title>The genome of the king protea, Protea cynaroides.</title>
        <authorList>
            <person name="Chang J."/>
            <person name="Duong T.A."/>
            <person name="Schoeman C."/>
            <person name="Ma X."/>
            <person name="Roodt D."/>
            <person name="Barker N."/>
            <person name="Li Z."/>
            <person name="Van de Peer Y."/>
            <person name="Mizrachi E."/>
        </authorList>
    </citation>
    <scope>NUCLEOTIDE SEQUENCE</scope>
    <source>
        <tissue evidence="2">Young leaves</tissue>
    </source>
</reference>
<evidence type="ECO:0000313" key="2">
    <source>
        <dbReference type="EMBL" id="KAJ4974783.1"/>
    </source>
</evidence>
<feature type="compositionally biased region" description="Low complexity" evidence="1">
    <location>
        <begin position="84"/>
        <end position="94"/>
    </location>
</feature>
<feature type="compositionally biased region" description="Low complexity" evidence="1">
    <location>
        <begin position="51"/>
        <end position="61"/>
    </location>
</feature>
<name>A0A9Q0KQ57_9MAGN</name>
<keyword evidence="3" id="KW-1185">Reference proteome</keyword>
<dbReference type="EMBL" id="JAMYWD010000004">
    <property type="protein sequence ID" value="KAJ4974783.1"/>
    <property type="molecule type" value="Genomic_DNA"/>
</dbReference>
<dbReference type="AlphaFoldDB" id="A0A9Q0KQ57"/>
<evidence type="ECO:0000313" key="3">
    <source>
        <dbReference type="Proteomes" id="UP001141806"/>
    </source>
</evidence>
<dbReference type="Proteomes" id="UP001141806">
    <property type="component" value="Unassembled WGS sequence"/>
</dbReference>